<dbReference type="Pfam" id="PF14529">
    <property type="entry name" value="Exo_endo_phos_2"/>
    <property type="match status" value="1"/>
</dbReference>
<evidence type="ECO:0000313" key="4">
    <source>
        <dbReference type="Proteomes" id="UP000677228"/>
    </source>
</evidence>
<sequence>MTYHNGHNKPGCKNYDCLLINANSIMARIDDSVRFPNRVDVTKLEVLFLMLTDSNPAIVMIVETWLDKSTNTDDLLFPNYQTFRRDREIGPNGYGGILVYVRNDIVAQRYMQLEKQNFETMFFKIKSKYRTVFLAICYRPKWVDVDSFTNHLEDVIDEVRTGTSYHFSDLIFMGDFNAHCKLWYPNSTKETTSAGSHIYQFANKSALLQLVDKATRPKSDTCLDLIFVDNLTCIQSVELLPQLCTTCDHLIVKAKINCSSEPVLETQRVIYNYKVTDWDNYRSELSYIDWYSLIRDSSLDDAVCLVQNKILDIAHSVIPHKTITVSSRAKVWFNEKLRLMLCDKNKAFYRYQRNKNDKNFLSYKEISRSFEKECNTAKNHYYTQISVDISTKSKRWWTLLKHSLGRTSKSSIPPIRSPCGKLVSEPNEKADVLNDHFASMCTMSSEMVDDIPKPIKTSKTMMSVFLISEPDVLESLKRIDCSKASAPGISPRMLKEASWTVSNILTYLFNESLRLGSFSNSWKCGYLNALFKSGDRHDPRHYKNLPFFESTYQVCMHWFICSI</sequence>
<feature type="domain" description="Endonuclease/exonuclease/phosphatase" evidence="1">
    <location>
        <begin position="135"/>
        <end position="252"/>
    </location>
</feature>
<dbReference type="SUPFAM" id="SSF56219">
    <property type="entry name" value="DNase I-like"/>
    <property type="match status" value="1"/>
</dbReference>
<evidence type="ECO:0000313" key="2">
    <source>
        <dbReference type="EMBL" id="CAF1078260.1"/>
    </source>
</evidence>
<dbReference type="PROSITE" id="PS00918">
    <property type="entry name" value="DNASE_I_2"/>
    <property type="match status" value="1"/>
</dbReference>
<dbReference type="GO" id="GO:0003824">
    <property type="term" value="F:catalytic activity"/>
    <property type="evidence" value="ECO:0007669"/>
    <property type="project" value="InterPro"/>
</dbReference>
<reference evidence="2" key="1">
    <citation type="submission" date="2021-02" db="EMBL/GenBank/DDBJ databases">
        <authorList>
            <person name="Nowell W R."/>
        </authorList>
    </citation>
    <scope>NUCLEOTIDE SEQUENCE</scope>
</reference>
<protein>
    <recommendedName>
        <fullName evidence="1">Endonuclease/exonuclease/phosphatase domain-containing protein</fullName>
    </recommendedName>
</protein>
<dbReference type="InterPro" id="IPR033125">
    <property type="entry name" value="DNASE_I_2"/>
</dbReference>
<dbReference type="Gene3D" id="3.60.10.10">
    <property type="entry name" value="Endonuclease/exonuclease/phosphatase"/>
    <property type="match status" value="1"/>
</dbReference>
<dbReference type="Proteomes" id="UP000677228">
    <property type="component" value="Unassembled WGS sequence"/>
</dbReference>
<evidence type="ECO:0000259" key="1">
    <source>
        <dbReference type="Pfam" id="PF14529"/>
    </source>
</evidence>
<evidence type="ECO:0000313" key="3">
    <source>
        <dbReference type="EMBL" id="CAF3841692.1"/>
    </source>
</evidence>
<dbReference type="EMBL" id="CAJNOK010008998">
    <property type="protein sequence ID" value="CAF1078260.1"/>
    <property type="molecule type" value="Genomic_DNA"/>
</dbReference>
<dbReference type="PANTHER" id="PTHR33395">
    <property type="entry name" value="TRANSCRIPTASE, PUTATIVE-RELATED-RELATED"/>
    <property type="match status" value="1"/>
</dbReference>
<comment type="caution">
    <text evidence="2">The sequence shown here is derived from an EMBL/GenBank/DDBJ whole genome shotgun (WGS) entry which is preliminary data.</text>
</comment>
<dbReference type="EMBL" id="CAJOBA010009013">
    <property type="protein sequence ID" value="CAF3841692.1"/>
    <property type="molecule type" value="Genomic_DNA"/>
</dbReference>
<gene>
    <name evidence="2" type="ORF">OVA965_LOCUS18234</name>
    <name evidence="3" type="ORF">TMI583_LOCUS18244</name>
</gene>
<dbReference type="PANTHER" id="PTHR33395:SF22">
    <property type="entry name" value="REVERSE TRANSCRIPTASE DOMAIN-CONTAINING PROTEIN"/>
    <property type="match status" value="1"/>
</dbReference>
<name>A0A8S2E877_9BILA</name>
<accession>A0A8S2E877</accession>
<organism evidence="2 4">
    <name type="scientific">Didymodactylos carnosus</name>
    <dbReference type="NCBI Taxonomy" id="1234261"/>
    <lineage>
        <taxon>Eukaryota</taxon>
        <taxon>Metazoa</taxon>
        <taxon>Spiralia</taxon>
        <taxon>Gnathifera</taxon>
        <taxon>Rotifera</taxon>
        <taxon>Eurotatoria</taxon>
        <taxon>Bdelloidea</taxon>
        <taxon>Philodinida</taxon>
        <taxon>Philodinidae</taxon>
        <taxon>Didymodactylos</taxon>
    </lineage>
</organism>
<dbReference type="InterPro" id="IPR036691">
    <property type="entry name" value="Endo/exonu/phosph_ase_sf"/>
</dbReference>
<dbReference type="AlphaFoldDB" id="A0A8S2E877"/>
<proteinExistence type="predicted"/>
<dbReference type="InterPro" id="IPR005135">
    <property type="entry name" value="Endo/exonuclease/phosphatase"/>
</dbReference>
<dbReference type="Proteomes" id="UP000682733">
    <property type="component" value="Unassembled WGS sequence"/>
</dbReference>